<proteinExistence type="predicted"/>
<reference evidence="3" key="2">
    <citation type="submission" date="2013-12" db="EMBL/GenBank/DDBJ databases">
        <authorList>
            <person name="Yu Y."/>
            <person name="Lee S."/>
            <person name="de Baynast K."/>
            <person name="Wissotski M."/>
            <person name="Liu L."/>
            <person name="Talag J."/>
            <person name="Goicoechea J."/>
            <person name="Angelova A."/>
            <person name="Jetty R."/>
            <person name="Kudrna D."/>
            <person name="Golser W."/>
            <person name="Rivera L."/>
            <person name="Zhang J."/>
            <person name="Wing R."/>
        </authorList>
    </citation>
    <scope>NUCLEOTIDE SEQUENCE</scope>
</reference>
<dbReference type="EnsemblPlants" id="LPERR06G12490.1">
    <property type="protein sequence ID" value="LPERR06G12490.1"/>
    <property type="gene ID" value="LPERR06G12490"/>
</dbReference>
<feature type="region of interest" description="Disordered" evidence="1">
    <location>
        <begin position="38"/>
        <end position="72"/>
    </location>
</feature>
<feature type="compositionally biased region" description="Basic residues" evidence="1">
    <location>
        <begin position="45"/>
        <end position="54"/>
    </location>
</feature>
<dbReference type="AlphaFoldDB" id="A0A0D9WQA0"/>
<dbReference type="Gramene" id="LPERR06G12490.1">
    <property type="protein sequence ID" value="LPERR06G12490.1"/>
    <property type="gene ID" value="LPERR06G12490"/>
</dbReference>
<organism evidence="2 3">
    <name type="scientific">Leersia perrieri</name>
    <dbReference type="NCBI Taxonomy" id="77586"/>
    <lineage>
        <taxon>Eukaryota</taxon>
        <taxon>Viridiplantae</taxon>
        <taxon>Streptophyta</taxon>
        <taxon>Embryophyta</taxon>
        <taxon>Tracheophyta</taxon>
        <taxon>Spermatophyta</taxon>
        <taxon>Magnoliopsida</taxon>
        <taxon>Liliopsida</taxon>
        <taxon>Poales</taxon>
        <taxon>Poaceae</taxon>
        <taxon>BOP clade</taxon>
        <taxon>Oryzoideae</taxon>
        <taxon>Oryzeae</taxon>
        <taxon>Oryzinae</taxon>
        <taxon>Leersia</taxon>
    </lineage>
</organism>
<accession>A0A0D9WQA0</accession>
<evidence type="ECO:0000313" key="3">
    <source>
        <dbReference type="Proteomes" id="UP000032180"/>
    </source>
</evidence>
<reference evidence="2" key="3">
    <citation type="submission" date="2015-04" db="UniProtKB">
        <authorList>
            <consortium name="EnsemblPlants"/>
        </authorList>
    </citation>
    <scope>IDENTIFICATION</scope>
</reference>
<name>A0A0D9WQA0_9ORYZ</name>
<protein>
    <submittedName>
        <fullName evidence="2">Uncharacterized protein</fullName>
    </submittedName>
</protein>
<dbReference type="Proteomes" id="UP000032180">
    <property type="component" value="Chromosome 6"/>
</dbReference>
<keyword evidence="3" id="KW-1185">Reference proteome</keyword>
<reference evidence="2 3" key="1">
    <citation type="submission" date="2012-08" db="EMBL/GenBank/DDBJ databases">
        <title>Oryza genome evolution.</title>
        <authorList>
            <person name="Wing R.A."/>
        </authorList>
    </citation>
    <scope>NUCLEOTIDE SEQUENCE</scope>
</reference>
<evidence type="ECO:0000313" key="2">
    <source>
        <dbReference type="EnsemblPlants" id="LPERR06G12490.1"/>
    </source>
</evidence>
<dbReference type="HOGENOM" id="CLU_2064875_0_0_1"/>
<sequence>MSQKAGSNKKVEEMVGHLTTLRDALRHSFTSLHQTAAGLAESTRQRGHICRKSLGKNGNQPTLHPGPHISDGILQKDRRVPLASGALATRPASFTAAATAMERFSGQATKRKNMRKEEI</sequence>
<evidence type="ECO:0000256" key="1">
    <source>
        <dbReference type="SAM" id="MobiDB-lite"/>
    </source>
</evidence>